<dbReference type="EMBL" id="LR743600">
    <property type="protein sequence ID" value="CAA2630942.1"/>
    <property type="molecule type" value="Genomic_DNA"/>
</dbReference>
<sequence length="594" mass="65799">MEQLTLIANGLGDGSDFEADDSRCANLTENDVSDEEIDPEELEKRMWKDRIKLKRLKDRQKLAAQQALDKSKPRHTSDQARRKKMSRAQDGILKYMLKLMEVCNARGFVYGIVLETGKPVSGASDNMRAWWKEKVKFDKNGPAAIDKYDAEDFTSGNAQHNGEIFHSLMGIQDATLGSLLSSLMQHCDPPQRKFPLEKGTPPPWWPSGNEEWWTNLGLPSGQIPPYKKPHDLKKIWKVGVLTGVVKHMSPNIAKIRNHVRKSKCLQDKMSARESSIWSAVLNREESMANAGKHGIPELTEMRRSSSVEKRDNGTSSNNEYDPAGFGDAQCPVMSKDDESVEPCRDSATQVSYPHENGDANVLQNSKRKRNRANLECYDQGASLSHLENQRGKSGVITDLNPAPELTRHHPHSALPPTYIISAVRQQEEGFGNHCVSPDSGLSNNTNNIPAQSIRAGGQPLLYSALGNAALESGDTIGFFSASGECRLSHDKERFPGPLFDNQLRPGDPGADGESRAFRQPPPLEGSSNAVNGDAHPLVEDAFSNGQDKLIDGHYGSPLCGFSLDYGFSNSPFSLRLENFEDFLHDEEIMEYLGT</sequence>
<feature type="region of interest" description="Disordered" evidence="5">
    <location>
        <begin position="287"/>
        <end position="360"/>
    </location>
</feature>
<dbReference type="InterPro" id="IPR006957">
    <property type="entry name" value="EIN3"/>
</dbReference>
<dbReference type="PANTHER" id="PTHR33305:SF48">
    <property type="entry name" value="OS08G0508700 PROTEIN"/>
    <property type="match status" value="1"/>
</dbReference>
<dbReference type="InterPro" id="IPR047091">
    <property type="entry name" value="EIN3-like_DNA-bd"/>
</dbReference>
<feature type="region of interest" description="Disordered" evidence="5">
    <location>
        <begin position="1"/>
        <end position="20"/>
    </location>
</feature>
<evidence type="ECO:0000256" key="1">
    <source>
        <dbReference type="ARBA" id="ARBA00004123"/>
    </source>
</evidence>
<proteinExistence type="inferred from homology"/>
<evidence type="ECO:0000256" key="4">
    <source>
        <dbReference type="ARBA" id="ARBA00023242"/>
    </source>
</evidence>
<evidence type="ECO:0000256" key="3">
    <source>
        <dbReference type="ARBA" id="ARBA00022745"/>
    </source>
</evidence>
<dbReference type="SUPFAM" id="SSF116768">
    <property type="entry name" value="DNA-binding domain of EIN3-like"/>
    <property type="match status" value="1"/>
</dbReference>
<feature type="compositionally biased region" description="Basic and acidic residues" evidence="5">
    <location>
        <begin position="69"/>
        <end position="80"/>
    </location>
</feature>
<evidence type="ECO:0000313" key="8">
    <source>
        <dbReference type="Proteomes" id="UP001189122"/>
    </source>
</evidence>
<protein>
    <recommendedName>
        <fullName evidence="6">Ethylene insensitive 3-like DNA-binding domain-containing protein</fullName>
    </recommendedName>
</protein>
<name>A0A7I8JK72_SPIIN</name>
<dbReference type="GO" id="GO:0005634">
    <property type="term" value="C:nucleus"/>
    <property type="evidence" value="ECO:0007669"/>
    <property type="project" value="UniProtKB-SubCell"/>
</dbReference>
<evidence type="ECO:0000256" key="2">
    <source>
        <dbReference type="ARBA" id="ARBA00009416"/>
    </source>
</evidence>
<keyword evidence="3" id="KW-0936">Ethylene signaling pathway</keyword>
<keyword evidence="4" id="KW-0539">Nucleus</keyword>
<dbReference type="InterPro" id="IPR023278">
    <property type="entry name" value="Ethylene_insens-like_DNA-bd"/>
</dbReference>
<feature type="compositionally biased region" description="Basic and acidic residues" evidence="5">
    <location>
        <begin position="334"/>
        <end position="344"/>
    </location>
</feature>
<organism evidence="7">
    <name type="scientific">Spirodela intermedia</name>
    <name type="common">Intermediate duckweed</name>
    <dbReference type="NCBI Taxonomy" id="51605"/>
    <lineage>
        <taxon>Eukaryota</taxon>
        <taxon>Viridiplantae</taxon>
        <taxon>Streptophyta</taxon>
        <taxon>Embryophyta</taxon>
        <taxon>Tracheophyta</taxon>
        <taxon>Spermatophyta</taxon>
        <taxon>Magnoliopsida</taxon>
        <taxon>Liliopsida</taxon>
        <taxon>Araceae</taxon>
        <taxon>Lemnoideae</taxon>
        <taxon>Spirodela</taxon>
    </lineage>
</organism>
<dbReference type="Gene3D" id="1.10.3180.10">
    <property type="entry name" value="DNA-binding domain of EIN3-like"/>
    <property type="match status" value="2"/>
</dbReference>
<dbReference type="FunFam" id="1.10.3180.10:FF:000001">
    <property type="entry name" value="Ethylene insensitive 3-like 1"/>
    <property type="match status" value="1"/>
</dbReference>
<feature type="domain" description="Ethylene insensitive 3-like DNA-binding" evidence="6">
    <location>
        <begin position="40"/>
        <end position="285"/>
    </location>
</feature>
<feature type="region of interest" description="Disordered" evidence="5">
    <location>
        <begin position="63"/>
        <end position="85"/>
    </location>
</feature>
<dbReference type="GO" id="GO:0003700">
    <property type="term" value="F:DNA-binding transcription factor activity"/>
    <property type="evidence" value="ECO:0007669"/>
    <property type="project" value="InterPro"/>
</dbReference>
<gene>
    <name evidence="7" type="ORF">SI7747_13016588</name>
</gene>
<comment type="subcellular location">
    <subcellularLocation>
        <location evidence="1">Nucleus</location>
    </subcellularLocation>
</comment>
<evidence type="ECO:0000313" key="7">
    <source>
        <dbReference type="EMBL" id="CAA2630942.1"/>
    </source>
</evidence>
<accession>A0A7I8JK72</accession>
<evidence type="ECO:0000259" key="6">
    <source>
        <dbReference type="Pfam" id="PF04873"/>
    </source>
</evidence>
<keyword evidence="8" id="KW-1185">Reference proteome</keyword>
<evidence type="ECO:0000256" key="5">
    <source>
        <dbReference type="SAM" id="MobiDB-lite"/>
    </source>
</evidence>
<comment type="similarity">
    <text evidence="2">Belongs to the EIN3 family.</text>
</comment>
<feature type="compositionally biased region" description="Basic and acidic residues" evidence="5">
    <location>
        <begin position="299"/>
        <end position="312"/>
    </location>
</feature>
<reference evidence="7 8" key="1">
    <citation type="submission" date="2019-12" db="EMBL/GenBank/DDBJ databases">
        <authorList>
            <person name="Scholz U."/>
            <person name="Mascher M."/>
            <person name="Fiebig A."/>
        </authorList>
    </citation>
    <scope>NUCLEOTIDE SEQUENCE</scope>
</reference>
<dbReference type="GO" id="GO:0009873">
    <property type="term" value="P:ethylene-activated signaling pathway"/>
    <property type="evidence" value="ECO:0007669"/>
    <property type="project" value="UniProtKB-KW"/>
</dbReference>
<dbReference type="Proteomes" id="UP001189122">
    <property type="component" value="Unassembled WGS sequence"/>
</dbReference>
<dbReference type="AlphaFoldDB" id="A0A7I8JK72"/>
<dbReference type="GO" id="GO:0003677">
    <property type="term" value="F:DNA binding"/>
    <property type="evidence" value="ECO:0007669"/>
    <property type="project" value="TreeGrafter"/>
</dbReference>
<dbReference type="EMBL" id="CACRZD030000013">
    <property type="protein sequence ID" value="CAA6670185.1"/>
    <property type="molecule type" value="Genomic_DNA"/>
</dbReference>
<dbReference type="Pfam" id="PF04873">
    <property type="entry name" value="EIN3_DNA-bd"/>
    <property type="match status" value="1"/>
</dbReference>
<dbReference type="PANTHER" id="PTHR33305">
    <property type="entry name" value="ETHYLENE INSENSITIVE 3-LIKE 2 PROTEIN"/>
    <property type="match status" value="1"/>
</dbReference>
<feature type="region of interest" description="Disordered" evidence="5">
    <location>
        <begin position="495"/>
        <end position="535"/>
    </location>
</feature>